<gene>
    <name evidence="2" type="ORF">METZ01_LOCUS190029</name>
</gene>
<dbReference type="EMBL" id="UINC01039139">
    <property type="protein sequence ID" value="SVB37175.1"/>
    <property type="molecule type" value="Genomic_DNA"/>
</dbReference>
<organism evidence="2">
    <name type="scientific">marine metagenome</name>
    <dbReference type="NCBI Taxonomy" id="408172"/>
    <lineage>
        <taxon>unclassified sequences</taxon>
        <taxon>metagenomes</taxon>
        <taxon>ecological metagenomes</taxon>
    </lineage>
</organism>
<keyword evidence="1" id="KW-1133">Transmembrane helix</keyword>
<keyword evidence="1" id="KW-0812">Transmembrane</keyword>
<evidence type="ECO:0000313" key="2">
    <source>
        <dbReference type="EMBL" id="SVB37175.1"/>
    </source>
</evidence>
<evidence type="ECO:0000256" key="1">
    <source>
        <dbReference type="SAM" id="Phobius"/>
    </source>
</evidence>
<dbReference type="AlphaFoldDB" id="A0A382DG10"/>
<protein>
    <submittedName>
        <fullName evidence="2">Uncharacterized protein</fullName>
    </submittedName>
</protein>
<keyword evidence="1" id="KW-0472">Membrane</keyword>
<proteinExistence type="predicted"/>
<feature type="transmembrane region" description="Helical" evidence="1">
    <location>
        <begin position="12"/>
        <end position="34"/>
    </location>
</feature>
<accession>A0A382DG10</accession>
<reference evidence="2" key="1">
    <citation type="submission" date="2018-05" db="EMBL/GenBank/DDBJ databases">
        <authorList>
            <person name="Lanie J.A."/>
            <person name="Ng W.-L."/>
            <person name="Kazmierczak K.M."/>
            <person name="Andrzejewski T.M."/>
            <person name="Davidsen T.M."/>
            <person name="Wayne K.J."/>
            <person name="Tettelin H."/>
            <person name="Glass J.I."/>
            <person name="Rusch D."/>
            <person name="Podicherti R."/>
            <person name="Tsui H.-C.T."/>
            <person name="Winkler M.E."/>
        </authorList>
    </citation>
    <scope>NUCLEOTIDE SEQUENCE</scope>
</reference>
<sequence>MASENRGGLFALSGLPAISILGLEFLGTVLLAIIESKPSL</sequence>
<name>A0A382DG10_9ZZZZ</name>